<dbReference type="FunFam" id="1.20.1270.60:FF:000017">
    <property type="entry name" value="endophilin-B2 isoform X1"/>
    <property type="match status" value="1"/>
</dbReference>
<protein>
    <submittedName>
        <fullName evidence="8">SH3-domain GRB2-like endophilin B2b</fullName>
    </submittedName>
</protein>
<dbReference type="PANTHER" id="PTHR14167">
    <property type="entry name" value="SH3 DOMAIN-CONTAINING"/>
    <property type="match status" value="1"/>
</dbReference>
<evidence type="ECO:0000259" key="6">
    <source>
        <dbReference type="PROSITE" id="PS50002"/>
    </source>
</evidence>
<dbReference type="CDD" id="cd07617">
    <property type="entry name" value="BAR_Endophilin_B2"/>
    <property type="match status" value="1"/>
</dbReference>
<evidence type="ECO:0000256" key="1">
    <source>
        <dbReference type="ARBA" id="ARBA00006697"/>
    </source>
</evidence>
<dbReference type="GO" id="GO:0016020">
    <property type="term" value="C:membrane"/>
    <property type="evidence" value="ECO:0007669"/>
    <property type="project" value="TreeGrafter"/>
</dbReference>
<evidence type="ECO:0000313" key="8">
    <source>
        <dbReference type="Ensembl" id="ENSSTUP00000013332.1"/>
    </source>
</evidence>
<dbReference type="InterPro" id="IPR004148">
    <property type="entry name" value="BAR_dom"/>
</dbReference>
<evidence type="ECO:0000256" key="3">
    <source>
        <dbReference type="PROSITE-ProRule" id="PRU00192"/>
    </source>
</evidence>
<dbReference type="Gene3D" id="2.30.30.40">
    <property type="entry name" value="SH3 Domains"/>
    <property type="match status" value="1"/>
</dbReference>
<feature type="coiled-coil region" evidence="4">
    <location>
        <begin position="211"/>
        <end position="238"/>
    </location>
</feature>
<dbReference type="InterPro" id="IPR001452">
    <property type="entry name" value="SH3_domain"/>
</dbReference>
<name>A0A673WXD9_SALTR</name>
<evidence type="ECO:0000256" key="4">
    <source>
        <dbReference type="SAM" id="Coils"/>
    </source>
</evidence>
<dbReference type="GO" id="GO:0005737">
    <property type="term" value="C:cytoplasm"/>
    <property type="evidence" value="ECO:0007669"/>
    <property type="project" value="InterPro"/>
</dbReference>
<evidence type="ECO:0000313" key="9">
    <source>
        <dbReference type="Proteomes" id="UP000472277"/>
    </source>
</evidence>
<dbReference type="Proteomes" id="UP000472277">
    <property type="component" value="Chromosome 23"/>
</dbReference>
<dbReference type="AlphaFoldDB" id="A0A673WXD9"/>
<reference evidence="8" key="1">
    <citation type="submission" date="2025-08" db="UniProtKB">
        <authorList>
            <consortium name="Ensembl"/>
        </authorList>
    </citation>
    <scope>IDENTIFICATION</scope>
</reference>
<accession>A0A673WXD9</accession>
<feature type="domain" description="BAR" evidence="7">
    <location>
        <begin position="24"/>
        <end position="291"/>
    </location>
</feature>
<reference evidence="8" key="2">
    <citation type="submission" date="2025-09" db="UniProtKB">
        <authorList>
            <consortium name="Ensembl"/>
        </authorList>
    </citation>
    <scope>IDENTIFICATION</scope>
</reference>
<dbReference type="Gene3D" id="1.20.1270.60">
    <property type="entry name" value="Arfaptin homology (AH) domain/BAR domain"/>
    <property type="match status" value="1"/>
</dbReference>
<feature type="compositionally biased region" description="Polar residues" evidence="5">
    <location>
        <begin position="291"/>
        <end position="314"/>
    </location>
</feature>
<dbReference type="SUPFAM" id="SSF103657">
    <property type="entry name" value="BAR/IMD domain-like"/>
    <property type="match status" value="1"/>
</dbReference>
<evidence type="ECO:0000256" key="2">
    <source>
        <dbReference type="ARBA" id="ARBA00022443"/>
    </source>
</evidence>
<dbReference type="OMA" id="MNIHLPN"/>
<dbReference type="Pfam" id="PF14604">
    <property type="entry name" value="SH3_9"/>
    <property type="match status" value="1"/>
</dbReference>
<dbReference type="SUPFAM" id="SSF50044">
    <property type="entry name" value="SH3-domain"/>
    <property type="match status" value="1"/>
</dbReference>
<gene>
    <name evidence="8" type="primary">SH3GLB2</name>
    <name evidence="8" type="synonym">sh3glb2b</name>
</gene>
<proteinExistence type="inferred from homology"/>
<keyword evidence="9" id="KW-1185">Reference proteome</keyword>
<sequence>MDFNLKKLTSDAGVFFTRAVQFTEEKLGSAEKTELDAHLENLIARADCTKNWTEKIFRQTEVLLQPNPIDHTGARIEEFFYEKLDKKIPSRTTNGELLGQYMLDAAKDFGPGTPYGSTLITVGEYQSRLGGAEREFLQTSAINFLTPLRNFLEGDWRTISKERRLLENRRLDLDICKARVKKAKQAEAKAAAEPDFQETRPRNYVLSASASALWSEEVDKAEQELRVAQTEFDRQAEVTRLLLEGISSTHVNHLRCLHEFVEAQATYYAQCHQYMQELQKELSSANSDTYPNSFASNAKPSTSATCPSPVSSATLPGVSPPCLASSSTPGIAQEPSGQLKIQDVQQPSTGHRKAKVLYDYDAHDTSELSLLADELITVYTVPGMDPDWLVGERGNQKGKVPVTYLELLS</sequence>
<dbReference type="Ensembl" id="ENSSTUT00000014092.1">
    <property type="protein sequence ID" value="ENSSTUP00000013332.1"/>
    <property type="gene ID" value="ENSSTUG00000005677.1"/>
</dbReference>
<organism evidence="8 9">
    <name type="scientific">Salmo trutta</name>
    <name type="common">Brown trout</name>
    <dbReference type="NCBI Taxonomy" id="8032"/>
    <lineage>
        <taxon>Eukaryota</taxon>
        <taxon>Metazoa</taxon>
        <taxon>Chordata</taxon>
        <taxon>Craniata</taxon>
        <taxon>Vertebrata</taxon>
        <taxon>Euteleostomi</taxon>
        <taxon>Actinopterygii</taxon>
        <taxon>Neopterygii</taxon>
        <taxon>Teleostei</taxon>
        <taxon>Protacanthopterygii</taxon>
        <taxon>Salmoniformes</taxon>
        <taxon>Salmonidae</taxon>
        <taxon>Salmoninae</taxon>
        <taxon>Salmo</taxon>
    </lineage>
</organism>
<feature type="region of interest" description="Disordered" evidence="5">
    <location>
        <begin position="291"/>
        <end position="347"/>
    </location>
</feature>
<dbReference type="PANTHER" id="PTHR14167:SF106">
    <property type="entry name" value="ENDOPHILIN-B2 ISOFORM X1"/>
    <property type="match status" value="1"/>
</dbReference>
<dbReference type="SMART" id="SM00326">
    <property type="entry name" value="SH3"/>
    <property type="match status" value="1"/>
</dbReference>
<evidence type="ECO:0000256" key="5">
    <source>
        <dbReference type="SAM" id="MobiDB-lite"/>
    </source>
</evidence>
<feature type="domain" description="SH3" evidence="6">
    <location>
        <begin position="349"/>
        <end position="409"/>
    </location>
</feature>
<dbReference type="InterPro" id="IPR027267">
    <property type="entry name" value="AH/BAR_dom_sf"/>
</dbReference>
<comment type="similarity">
    <text evidence="1">Belongs to the endophilin family.</text>
</comment>
<evidence type="ECO:0000259" key="7">
    <source>
        <dbReference type="PROSITE" id="PS51021"/>
    </source>
</evidence>
<dbReference type="InterPro" id="IPR050384">
    <property type="entry name" value="Endophilin_SH3RF"/>
</dbReference>
<dbReference type="GeneTree" id="ENSGT00940000155841"/>
<dbReference type="PROSITE" id="PS51021">
    <property type="entry name" value="BAR"/>
    <property type="match status" value="1"/>
</dbReference>
<dbReference type="GO" id="GO:0061024">
    <property type="term" value="P:membrane organization"/>
    <property type="evidence" value="ECO:0007669"/>
    <property type="project" value="TreeGrafter"/>
</dbReference>
<dbReference type="InterPro" id="IPR036028">
    <property type="entry name" value="SH3-like_dom_sf"/>
</dbReference>
<dbReference type="InParanoid" id="A0A673WXD9"/>
<dbReference type="Pfam" id="PF03114">
    <property type="entry name" value="BAR"/>
    <property type="match status" value="1"/>
</dbReference>
<keyword evidence="2 3" id="KW-0728">SH3 domain</keyword>
<keyword evidence="4" id="KW-0175">Coiled coil</keyword>
<dbReference type="SMART" id="SM00721">
    <property type="entry name" value="BAR"/>
    <property type="match status" value="1"/>
</dbReference>
<dbReference type="PROSITE" id="PS50002">
    <property type="entry name" value="SH3"/>
    <property type="match status" value="1"/>
</dbReference>